<dbReference type="Proteomes" id="UP000006622">
    <property type="component" value="Chromosome"/>
</dbReference>
<dbReference type="GO" id="GO:0008270">
    <property type="term" value="F:zinc ion binding"/>
    <property type="evidence" value="ECO:0007669"/>
    <property type="project" value="UniProtKB-UniRule"/>
</dbReference>
<dbReference type="HAMAP" id="MF_02096">
    <property type="entry name" value="Nre"/>
    <property type="match status" value="1"/>
</dbReference>
<protein>
    <recommendedName>
        <fullName evidence="1">DNA repair protein</fullName>
    </recommendedName>
</protein>
<dbReference type="InterPro" id="IPR033167">
    <property type="entry name" value="Nre"/>
</dbReference>
<dbReference type="GO" id="GO:0006281">
    <property type="term" value="P:DNA repair"/>
    <property type="evidence" value="ECO:0007669"/>
    <property type="project" value="UniProtKB-UniRule"/>
</dbReference>
<feature type="zinc finger region" description="C4-type" evidence="1">
    <location>
        <begin position="5"/>
        <end position="19"/>
    </location>
</feature>
<organism evidence="4 5">
    <name type="scientific">Methanosalsum zhilinae (strain DSM 4017 / NBRC 107636 / OCM 62 / WeN5)</name>
    <name type="common">Methanohalophilus zhilinae</name>
    <dbReference type="NCBI Taxonomy" id="679901"/>
    <lineage>
        <taxon>Archaea</taxon>
        <taxon>Methanobacteriati</taxon>
        <taxon>Methanobacteriota</taxon>
        <taxon>Stenosarchaea group</taxon>
        <taxon>Methanomicrobia</taxon>
        <taxon>Methanosarcinales</taxon>
        <taxon>Methanosarcinaceae</taxon>
        <taxon>Methanosalsum</taxon>
    </lineage>
</organism>
<evidence type="ECO:0000313" key="5">
    <source>
        <dbReference type="Proteomes" id="UP000006622"/>
    </source>
</evidence>
<dbReference type="PANTHER" id="PTHR38136:SF2">
    <property type="entry name" value="DNA REPAIR PROTEIN"/>
    <property type="match status" value="1"/>
</dbReference>
<dbReference type="PANTHER" id="PTHR38136">
    <property type="entry name" value="DNA REPAIR PROTEIN"/>
    <property type="match status" value="1"/>
</dbReference>
<comment type="function">
    <text evidence="1">Involved in DNA damage repair.</text>
</comment>
<accession>F7XKC3</accession>
<evidence type="ECO:0000313" key="4">
    <source>
        <dbReference type="EMBL" id="AEH61691.1"/>
    </source>
</evidence>
<feature type="domain" description="Archaeal Nre C-terminal" evidence="3">
    <location>
        <begin position="298"/>
        <end position="407"/>
    </location>
</feature>
<dbReference type="OrthoDB" id="6609at2157"/>
<dbReference type="EMBL" id="CP002101">
    <property type="protein sequence ID" value="AEH61691.1"/>
    <property type="molecule type" value="Genomic_DNA"/>
</dbReference>
<proteinExistence type="inferred from homology"/>
<keyword evidence="1" id="KW-0862">Zinc</keyword>
<sequence length="408" mass="46038">MSHRCIKCKGKGLCGRPLCPIVEKISDIESISSVFKDNKSIFGASPPAVFVGRYGYPDVQAGPMIPPEIRGVDAISFDDPRQLCDLDIRNVIASRTRLIRANTCLNVTDAGKSVHKNPLLLKSQEIALSKNPVDTEAWFSRSPSRDMHFDDVLTPMGPSGIIEKLDVVDNPSVPRKVDYLAYDTDASAEDAVSELYSGNIPVHHITHLLSIGLLGKQRRLVPTRWSITAVDDMAGKKLIEKIRDYPQISDFTLFSGELFGNYFEVLLIPRTYSFELIEAWMPRAVWSGDEIWVGSDHETVSGKKGYSTLAGGYYSARLAALEYLFSIHRQASIFIVREIRPQYWAPLGVWVVREGVRRALNRDPEHFSSIEEALKCMSMRLETHESRWRPEAKLLDEIKCQRTLDHFI</sequence>
<dbReference type="GeneID" id="10823500"/>
<name>F7XKC3_METZD</name>
<dbReference type="RefSeq" id="WP_013899127.1">
    <property type="nucleotide sequence ID" value="NC_015676.1"/>
</dbReference>
<reference evidence="4" key="1">
    <citation type="submission" date="2010-07" db="EMBL/GenBank/DDBJ databases">
        <title>The complete genome of Methanosalsum zhilinae DSM 4017.</title>
        <authorList>
            <consortium name="US DOE Joint Genome Institute (JGI-PGF)"/>
            <person name="Lucas S."/>
            <person name="Copeland A."/>
            <person name="Lapidus A."/>
            <person name="Glavina del Rio T."/>
            <person name="Dalin E."/>
            <person name="Tice H."/>
            <person name="Bruce D."/>
            <person name="Goodwin L."/>
            <person name="Pitluck S."/>
            <person name="Kyrpides N."/>
            <person name="Mavromatis K."/>
            <person name="Ovchinnikova G."/>
            <person name="Daligault H."/>
            <person name="Detter J.C."/>
            <person name="Han C."/>
            <person name="Tapia R."/>
            <person name="Larimer F."/>
            <person name="Land M."/>
            <person name="Hauser L."/>
            <person name="Markowitz V."/>
            <person name="Cheng J.-F."/>
            <person name="Hugenholtz P."/>
            <person name="Woyke T."/>
            <person name="Wu D."/>
            <person name="Spring S."/>
            <person name="Schueler E."/>
            <person name="Brambilla E."/>
            <person name="Klenk H.-P."/>
            <person name="Eisen J.A."/>
        </authorList>
    </citation>
    <scope>NUCLEOTIDE SEQUENCE</scope>
    <source>
        <strain evidence="4">DSM 4017</strain>
    </source>
</reference>
<keyword evidence="1" id="KW-0863">Zinc-finger</keyword>
<dbReference type="STRING" id="679901.Mzhil_1856"/>
<dbReference type="AlphaFoldDB" id="F7XKC3"/>
<dbReference type="KEGG" id="mzh:Mzhil_1856"/>
<comment type="domain">
    <text evidence="1">Contains a predicted C4 metal binding domain at the N-terminus, which could be a zinc finger DNA binding domain.</text>
</comment>
<keyword evidence="1" id="KW-0234">DNA repair</keyword>
<dbReference type="HOGENOM" id="CLU_039703_0_0_2"/>
<dbReference type="InterPro" id="IPR006979">
    <property type="entry name" value="Nre_C"/>
</dbReference>
<dbReference type="Pfam" id="PF04894">
    <property type="entry name" value="Nre_N"/>
    <property type="match status" value="1"/>
</dbReference>
<feature type="domain" description="Archaeal Nre N-terminal" evidence="2">
    <location>
        <begin position="13"/>
        <end position="287"/>
    </location>
</feature>
<dbReference type="InterPro" id="IPR006978">
    <property type="entry name" value="Nre_N"/>
</dbReference>
<keyword evidence="1" id="KW-0227">DNA damage</keyword>
<evidence type="ECO:0000259" key="3">
    <source>
        <dbReference type="Pfam" id="PF04895"/>
    </source>
</evidence>
<evidence type="ECO:0000256" key="1">
    <source>
        <dbReference type="HAMAP-Rule" id="MF_02096"/>
    </source>
</evidence>
<evidence type="ECO:0000259" key="2">
    <source>
        <dbReference type="Pfam" id="PF04894"/>
    </source>
</evidence>
<gene>
    <name evidence="4" type="ordered locus">Mzhil_1856</name>
</gene>
<keyword evidence="5" id="KW-1185">Reference proteome</keyword>
<keyword evidence="1" id="KW-0479">Metal-binding</keyword>
<dbReference type="Pfam" id="PF04895">
    <property type="entry name" value="Nre_C"/>
    <property type="match status" value="1"/>
</dbReference>
<comment type="similarity">
    <text evidence="1">Belongs to the Nre family.</text>
</comment>